<protein>
    <recommendedName>
        <fullName evidence="3">N-acyl-D-glutamate deacylase</fullName>
    </recommendedName>
</protein>
<dbReference type="Gene3D" id="3.20.20.140">
    <property type="entry name" value="Metal-dependent hydrolases"/>
    <property type="match status" value="1"/>
</dbReference>
<proteinExistence type="predicted"/>
<evidence type="ECO:0000313" key="2">
    <source>
        <dbReference type="Proteomes" id="UP000018454"/>
    </source>
</evidence>
<organism evidence="1 2">
    <name type="scientific">Acetobacter pomorum DM001</name>
    <dbReference type="NCBI Taxonomy" id="945681"/>
    <lineage>
        <taxon>Bacteria</taxon>
        <taxon>Pseudomonadati</taxon>
        <taxon>Pseudomonadota</taxon>
        <taxon>Alphaproteobacteria</taxon>
        <taxon>Acetobacterales</taxon>
        <taxon>Acetobacteraceae</taxon>
        <taxon>Acetobacter</taxon>
    </lineage>
</organism>
<comment type="caution">
    <text evidence="1">The sequence shown here is derived from an EMBL/GenBank/DDBJ whole genome shotgun (WGS) entry which is preliminary data.</text>
</comment>
<dbReference type="Proteomes" id="UP000018454">
    <property type="component" value="Unassembled WGS sequence"/>
</dbReference>
<accession>F1YRE5</accession>
<dbReference type="SUPFAM" id="SSF51338">
    <property type="entry name" value="Composite domain of metallo-dependent hydrolases"/>
    <property type="match status" value="1"/>
</dbReference>
<evidence type="ECO:0008006" key="3">
    <source>
        <dbReference type="Google" id="ProtNLM"/>
    </source>
</evidence>
<name>F1YRE5_9PROT</name>
<reference evidence="1 2" key="1">
    <citation type="journal article" date="2011" name="Science">
        <title>Drosophila microbiome modulates host developmental and metabolic homeostasis via insulin signaling.</title>
        <authorList>
            <person name="Shin S.C."/>
            <person name="Kim S.H."/>
            <person name="You H."/>
            <person name="Kim B."/>
            <person name="Kim A.C."/>
            <person name="Lee K.A."/>
            <person name="Yoon J.H."/>
            <person name="Ryu J.H."/>
            <person name="Lee W.J."/>
        </authorList>
    </citation>
    <scope>NUCLEOTIDE SEQUENCE [LARGE SCALE GENOMIC DNA]</scope>
    <source>
        <strain evidence="1 2">DM001</strain>
    </source>
</reference>
<dbReference type="Gene3D" id="2.30.40.10">
    <property type="entry name" value="Urease, subunit C, domain 1"/>
    <property type="match status" value="1"/>
</dbReference>
<gene>
    <name evidence="1" type="ORF">APO_0475</name>
</gene>
<dbReference type="GO" id="GO:0005829">
    <property type="term" value="C:cytosol"/>
    <property type="evidence" value="ECO:0007669"/>
    <property type="project" value="TreeGrafter"/>
</dbReference>
<evidence type="ECO:0000313" key="1">
    <source>
        <dbReference type="EMBL" id="EGE48630.1"/>
    </source>
</evidence>
<dbReference type="AlphaFoldDB" id="F1YRE5"/>
<dbReference type="InterPro" id="IPR050378">
    <property type="entry name" value="Metallo-dep_Hydrolases_sf"/>
</dbReference>
<dbReference type="InterPro" id="IPR011059">
    <property type="entry name" value="Metal-dep_hydrolase_composite"/>
</dbReference>
<dbReference type="PANTHER" id="PTHR11647:SF1">
    <property type="entry name" value="COLLAPSIN RESPONSE MEDIATOR PROTEIN"/>
    <property type="match status" value="1"/>
</dbReference>
<dbReference type="PANTHER" id="PTHR11647">
    <property type="entry name" value="HYDRANTOINASE/DIHYDROPYRIMIDINASE FAMILY MEMBER"/>
    <property type="match status" value="1"/>
</dbReference>
<dbReference type="EMBL" id="AEUP01000010">
    <property type="protein sequence ID" value="EGE48630.1"/>
    <property type="molecule type" value="Genomic_DNA"/>
</dbReference>
<dbReference type="InterPro" id="IPR032466">
    <property type="entry name" value="Metal_Hydrolase"/>
</dbReference>
<dbReference type="GO" id="GO:0016812">
    <property type="term" value="F:hydrolase activity, acting on carbon-nitrogen (but not peptide) bonds, in cyclic amides"/>
    <property type="evidence" value="ECO:0007669"/>
    <property type="project" value="TreeGrafter"/>
</dbReference>
<dbReference type="SUPFAM" id="SSF51556">
    <property type="entry name" value="Metallo-dependent hydrolases"/>
    <property type="match status" value="1"/>
</dbReference>
<sequence>MLLDKWWLAKRPLYAELCSSCRPAPLSEIYMVDIICRNSILFDGRGKSPVIADVAITDGKITAIGTYLEAIHGAIEIECQGLWLMPGLLDIHTHLDLEIELAPELPEVVRHGTTTVVISNCSIGVTYGHQRRNGEAPIVDCFARVENMPKSVLSRVADACSWSDSQGYLHHLESLPLGPNVVPLIPHSMLRIEVMGLTASISREPTKQELAQMAQLLEAGMFQGYAGFSTDALPFHFLANIPNKKKKIPTQYARFPELSRLTNIVRRYNRVWQTTPPKDDIFAAVRSFMLTSGRLYKQPLKTTVLAAIDLQTNRSAMYLCLLLSFILNSPMLKGNLRFQVLSSSFRIWSDGAINPIADEVPEFRVLNELELDDRQGRGHILNAPAWVKAFRKMWLKGKNGWSLARMLRRLCLEDVVLTRQLNDMIVAECPLTDWVGEALEAPYRRLLKYQASNGHDVFQHDEETEFFASFPNPIKDDAAFFLHLLRAWDTDLRWETTFANRNAKTLRKLLFHNQTLPGFNDSGAHLANIGFYDGNLRALKIAQQEGLQQVSCMVHRLTELPAKFFGINAGLVCLGAQADLCIIDPVALAQWNPEKTYHFMYRPEFGCRQIVNRPDAVVRSVIIGGKVAWDNGTYSEEFGKTAYGRVIRAKDHAQEGGSR</sequence>